<gene>
    <name evidence="2" type="ORF">RND81_07G108100</name>
</gene>
<feature type="signal peptide" evidence="1">
    <location>
        <begin position="1"/>
        <end position="25"/>
    </location>
</feature>
<dbReference type="InterPro" id="IPR010417">
    <property type="entry name" value="Embryo-specific_ATS3"/>
</dbReference>
<feature type="chain" id="PRO_5043957178" evidence="1">
    <location>
        <begin position="26"/>
        <end position="180"/>
    </location>
</feature>
<keyword evidence="3" id="KW-1185">Reference proteome</keyword>
<keyword evidence="1" id="KW-0732">Signal</keyword>
<reference evidence="2" key="1">
    <citation type="submission" date="2024-03" db="EMBL/GenBank/DDBJ databases">
        <title>WGS assembly of Saponaria officinalis var. Norfolk2.</title>
        <authorList>
            <person name="Jenkins J."/>
            <person name="Shu S."/>
            <person name="Grimwood J."/>
            <person name="Barry K."/>
            <person name="Goodstein D."/>
            <person name="Schmutz J."/>
            <person name="Leebens-Mack J."/>
            <person name="Osbourn A."/>
        </authorList>
    </citation>
    <scope>NUCLEOTIDE SEQUENCE [LARGE SCALE GENOMIC DNA]</scope>
    <source>
        <strain evidence="2">JIC</strain>
    </source>
</reference>
<protein>
    <submittedName>
        <fullName evidence="2">Uncharacterized protein</fullName>
    </submittedName>
</protein>
<evidence type="ECO:0000313" key="2">
    <source>
        <dbReference type="EMBL" id="KAK9706163.1"/>
    </source>
</evidence>
<evidence type="ECO:0000313" key="3">
    <source>
        <dbReference type="Proteomes" id="UP001443914"/>
    </source>
</evidence>
<comment type="caution">
    <text evidence="2">The sequence shown here is derived from an EMBL/GenBank/DDBJ whole genome shotgun (WGS) entry which is preliminary data.</text>
</comment>
<dbReference type="PANTHER" id="PTHR31718">
    <property type="entry name" value="PLAT DOMAIN-CONTAINING PROTEIN"/>
    <property type="match status" value="1"/>
</dbReference>
<organism evidence="2 3">
    <name type="scientific">Saponaria officinalis</name>
    <name type="common">Common soapwort</name>
    <name type="synonym">Lychnis saponaria</name>
    <dbReference type="NCBI Taxonomy" id="3572"/>
    <lineage>
        <taxon>Eukaryota</taxon>
        <taxon>Viridiplantae</taxon>
        <taxon>Streptophyta</taxon>
        <taxon>Embryophyta</taxon>
        <taxon>Tracheophyta</taxon>
        <taxon>Spermatophyta</taxon>
        <taxon>Magnoliopsida</taxon>
        <taxon>eudicotyledons</taxon>
        <taxon>Gunneridae</taxon>
        <taxon>Pentapetalae</taxon>
        <taxon>Caryophyllales</taxon>
        <taxon>Caryophyllaceae</taxon>
        <taxon>Caryophylleae</taxon>
        <taxon>Saponaria</taxon>
    </lineage>
</organism>
<dbReference type="EMBL" id="JBDFQZ010000007">
    <property type="protein sequence ID" value="KAK9706163.1"/>
    <property type="molecule type" value="Genomic_DNA"/>
</dbReference>
<proteinExistence type="predicted"/>
<accession>A0AAW1JM15</accession>
<dbReference type="Proteomes" id="UP001443914">
    <property type="component" value="Unassembled WGS sequence"/>
</dbReference>
<dbReference type="CDD" id="cd00113">
    <property type="entry name" value="PLAT"/>
    <property type="match status" value="1"/>
</dbReference>
<dbReference type="AlphaFoldDB" id="A0AAW1JM15"/>
<sequence length="180" mass="19713">MMKNISLISLIFALITVINFHTSLSSTSSVATNEDEHIYPSVDPLPVPSLRIKSNQISAGCSYRVQITTGCSSVAHTRDQISLSFGDASGTQVYVPRIDDPKSGTFEACSTDTFDISGPCTRDICYVHLYRKGPDGWNVGSVKISSKHTRTVTFNFKHWVPNGVWWGFNYCKGASASPIV</sequence>
<dbReference type="Gene3D" id="2.60.60.20">
    <property type="entry name" value="PLAT/LH2 domain"/>
    <property type="match status" value="1"/>
</dbReference>
<dbReference type="SUPFAM" id="SSF49723">
    <property type="entry name" value="Lipase/lipooxygenase domain (PLAT/LH2 domain)"/>
    <property type="match status" value="1"/>
</dbReference>
<evidence type="ECO:0000256" key="1">
    <source>
        <dbReference type="SAM" id="SignalP"/>
    </source>
</evidence>
<name>A0AAW1JM15_SAPOF</name>
<dbReference type="InterPro" id="IPR036392">
    <property type="entry name" value="PLAT/LH2_dom_sf"/>
</dbReference>
<dbReference type="PANTHER" id="PTHR31718:SF31">
    <property type="entry name" value="OS01G0172800 PROTEIN"/>
    <property type="match status" value="1"/>
</dbReference>
<dbReference type="Pfam" id="PF06232">
    <property type="entry name" value="ATS3"/>
    <property type="match status" value="1"/>
</dbReference>